<evidence type="ECO:0000256" key="1">
    <source>
        <dbReference type="SAM" id="Phobius"/>
    </source>
</evidence>
<protein>
    <submittedName>
        <fullName evidence="2">Integral membrane protein CcmA involved in cell shape determination</fullName>
    </submittedName>
</protein>
<proteinExistence type="predicted"/>
<dbReference type="Proteomes" id="UP000030661">
    <property type="component" value="Unassembled WGS sequence"/>
</dbReference>
<keyword evidence="1" id="KW-1133">Transmembrane helix</keyword>
<keyword evidence="1" id="KW-0812">Transmembrane</keyword>
<evidence type="ECO:0000313" key="2">
    <source>
        <dbReference type="EMBL" id="GAK59179.1"/>
    </source>
</evidence>
<gene>
    <name evidence="2" type="ORF">U27_06156</name>
</gene>
<name>A0A081C3M4_VECG1</name>
<keyword evidence="1" id="KW-0472">Membrane</keyword>
<reference evidence="2" key="1">
    <citation type="journal article" date="2015" name="PeerJ">
        <title>First genomic representation of candidate bacterial phylum KSB3 points to enhanced environmental sensing as a trigger of wastewater bulking.</title>
        <authorList>
            <person name="Sekiguchi Y."/>
            <person name="Ohashi A."/>
            <person name="Parks D.H."/>
            <person name="Yamauchi T."/>
            <person name="Tyson G.W."/>
            <person name="Hugenholtz P."/>
        </authorList>
    </citation>
    <scope>NUCLEOTIDE SEQUENCE [LARGE SCALE GENOMIC DNA]</scope>
</reference>
<organism evidence="2">
    <name type="scientific">Vecturithrix granuli</name>
    <dbReference type="NCBI Taxonomy" id="1499967"/>
    <lineage>
        <taxon>Bacteria</taxon>
        <taxon>Candidatus Moduliflexota</taxon>
        <taxon>Candidatus Vecturitrichia</taxon>
        <taxon>Candidatus Vecturitrichales</taxon>
        <taxon>Candidatus Vecturitrichaceae</taxon>
        <taxon>Candidatus Vecturithrix</taxon>
    </lineage>
</organism>
<accession>A0A081C3M4</accession>
<sequence length="436" mass="47415">MLLLSVKQWVKNDYSLCYALRVDSMRQTQIQASPGVVLFMVLILTVMMFLAAGTLLIITMTEIRLSDFEYRSNQAFYGAESAIALGIANLRQESAAYGPIAYEVGGNPGYLEISTRFLPPSVYHFILCGAARISGWQASATRAIEREITIKPFVVFAENQVTLTGQCTIEGNVHGHATIEVGPSVTITGNVTASTTPVLNQGTIEGDHISSDIGTLEPEISFPELAIDFYSWTYPCTGIDGAPIFCEAQPLIHDTLLLDLDENPETPEETIELFSSDVSSTNNPARIFYLSFEVPEASLTAFNVYGTVVIPSDYPSDTVLLKGSFMIEPLNTSSNHFPALISAKPLSMTFREDLANKSDSIAENHITGLIYVLGDLTLISETSGEIITGSLFGRNITITGNQAAATEISYDPAIFTTPPPGFDLIELGAWRESVFE</sequence>
<dbReference type="AlphaFoldDB" id="A0A081C3M4"/>
<evidence type="ECO:0000313" key="3">
    <source>
        <dbReference type="Proteomes" id="UP000030661"/>
    </source>
</evidence>
<keyword evidence="3" id="KW-1185">Reference proteome</keyword>
<feature type="transmembrane region" description="Helical" evidence="1">
    <location>
        <begin position="35"/>
        <end position="58"/>
    </location>
</feature>
<dbReference type="HOGENOM" id="CLU_628006_0_0_0"/>
<dbReference type="EMBL" id="DF820469">
    <property type="protein sequence ID" value="GAK59179.1"/>
    <property type="molecule type" value="Genomic_DNA"/>
</dbReference>
<dbReference type="STRING" id="1499967.U27_06156"/>